<dbReference type="InterPro" id="IPR029068">
    <property type="entry name" value="Glyas_Bleomycin-R_OHBP_Dase"/>
</dbReference>
<evidence type="ECO:0000313" key="3">
    <source>
        <dbReference type="Proteomes" id="UP000586918"/>
    </source>
</evidence>
<feature type="domain" description="VOC" evidence="1">
    <location>
        <begin position="12"/>
        <end position="125"/>
    </location>
</feature>
<keyword evidence="3" id="KW-1185">Reference proteome</keyword>
<dbReference type="PANTHER" id="PTHR33993:SF10">
    <property type="entry name" value="CONSERVED PROTEIN"/>
    <property type="match status" value="1"/>
</dbReference>
<sequence length="257" mass="26948">MPTRETPWPAGTPCWVDIAVPDVKAATEFYGPVIGWSFFDSGEDFGHFNIAQTDGKAAAGIGPIMQEGQPSAWTLYMASDDVDATAKLITDNGGTVLAGPMDIAGNGRMLVALDPTGAAFGVWQAMGQVGIEVYNEPGSLVWEDARLHDPAAAKRFYSAVFGYTYQPVEGAPEDYDTFCVNGEIAGGMGGMMGAAEGTPSHWAPYFGVADVDASVATAERGGGFVLMPATDTPFGRMAILTDPFGAVFSVHGQNSDQ</sequence>
<evidence type="ECO:0000313" key="2">
    <source>
        <dbReference type="EMBL" id="NMH92243.1"/>
    </source>
</evidence>
<dbReference type="Gene3D" id="3.10.180.10">
    <property type="entry name" value="2,3-Dihydroxybiphenyl 1,2-Dioxygenase, domain 1"/>
    <property type="match status" value="2"/>
</dbReference>
<dbReference type="CDD" id="cd07247">
    <property type="entry name" value="SgaA_N_like"/>
    <property type="match status" value="2"/>
</dbReference>
<dbReference type="RefSeq" id="WP_169412960.1">
    <property type="nucleotide sequence ID" value="NZ_JAAXKZ010000034.1"/>
</dbReference>
<dbReference type="SUPFAM" id="SSF54593">
    <property type="entry name" value="Glyoxalase/Bleomycin resistance protein/Dihydroxybiphenyl dioxygenase"/>
    <property type="match status" value="2"/>
</dbReference>
<dbReference type="PANTHER" id="PTHR33993">
    <property type="entry name" value="GLYOXALASE-RELATED"/>
    <property type="match status" value="1"/>
</dbReference>
<dbReference type="EMBL" id="JAAXKZ010000034">
    <property type="protein sequence ID" value="NMH92243.1"/>
    <property type="molecule type" value="Genomic_DNA"/>
</dbReference>
<organism evidence="2 3">
    <name type="scientific">Pseudonocardia bannensis</name>
    <dbReference type="NCBI Taxonomy" id="630973"/>
    <lineage>
        <taxon>Bacteria</taxon>
        <taxon>Bacillati</taxon>
        <taxon>Actinomycetota</taxon>
        <taxon>Actinomycetes</taxon>
        <taxon>Pseudonocardiales</taxon>
        <taxon>Pseudonocardiaceae</taxon>
        <taxon>Pseudonocardia</taxon>
    </lineage>
</organism>
<protein>
    <submittedName>
        <fullName evidence="2">VOC family protein</fullName>
    </submittedName>
</protein>
<reference evidence="2 3" key="1">
    <citation type="submission" date="2020-04" db="EMBL/GenBank/DDBJ databases">
        <authorList>
            <person name="Klaysubun C."/>
            <person name="Duangmal K."/>
            <person name="Lipun K."/>
        </authorList>
    </citation>
    <scope>NUCLEOTIDE SEQUENCE [LARGE SCALE GENOMIC DNA]</scope>
    <source>
        <strain evidence="2 3">DSM 45300</strain>
    </source>
</reference>
<feature type="domain" description="VOC" evidence="1">
    <location>
        <begin position="139"/>
        <end position="253"/>
    </location>
</feature>
<dbReference type="InterPro" id="IPR037523">
    <property type="entry name" value="VOC_core"/>
</dbReference>
<dbReference type="InterPro" id="IPR004360">
    <property type="entry name" value="Glyas_Fos-R_dOase_dom"/>
</dbReference>
<proteinExistence type="predicted"/>
<dbReference type="Pfam" id="PF00903">
    <property type="entry name" value="Glyoxalase"/>
    <property type="match status" value="2"/>
</dbReference>
<evidence type="ECO:0000259" key="1">
    <source>
        <dbReference type="PROSITE" id="PS51819"/>
    </source>
</evidence>
<accession>A0A848DI74</accession>
<dbReference type="Proteomes" id="UP000586918">
    <property type="component" value="Unassembled WGS sequence"/>
</dbReference>
<gene>
    <name evidence="2" type="ORF">HF519_11810</name>
</gene>
<dbReference type="InterPro" id="IPR052164">
    <property type="entry name" value="Anthracycline_SecMetBiosynth"/>
</dbReference>
<name>A0A848DI74_9PSEU</name>
<comment type="caution">
    <text evidence="2">The sequence shown here is derived from an EMBL/GenBank/DDBJ whole genome shotgun (WGS) entry which is preliminary data.</text>
</comment>
<dbReference type="PROSITE" id="PS51819">
    <property type="entry name" value="VOC"/>
    <property type="match status" value="2"/>
</dbReference>
<dbReference type="AlphaFoldDB" id="A0A848DI74"/>